<sequence>RRRRATVFLLSLSGALYPPLRRHRPHAPHDAPHAGGHVSPDRPPTRLLLWGPASGIGGHDESARVRPLCFGSGATDYAGLATGSKGTRGRPGPAPPDQVDVARGGGLRACGVRLLTGLGVAVAEYHISSSCPHALCFVSSYLSDSSLATCAGV</sequence>
<reference evidence="2" key="2">
    <citation type="submission" date="2018-03" db="EMBL/GenBank/DDBJ databases">
        <title>The Triticum urartu genome reveals the dynamic nature of wheat genome evolution.</title>
        <authorList>
            <person name="Ling H."/>
            <person name="Ma B."/>
            <person name="Shi X."/>
            <person name="Liu H."/>
            <person name="Dong L."/>
            <person name="Sun H."/>
            <person name="Cao Y."/>
            <person name="Gao Q."/>
            <person name="Zheng S."/>
            <person name="Li Y."/>
            <person name="Yu Y."/>
            <person name="Du H."/>
            <person name="Qi M."/>
            <person name="Li Y."/>
            <person name="Yu H."/>
            <person name="Cui Y."/>
            <person name="Wang N."/>
            <person name="Chen C."/>
            <person name="Wu H."/>
            <person name="Zhao Y."/>
            <person name="Zhang J."/>
            <person name="Li Y."/>
            <person name="Zhou W."/>
            <person name="Zhang B."/>
            <person name="Hu W."/>
            <person name="Eijk M."/>
            <person name="Tang J."/>
            <person name="Witsenboer H."/>
            <person name="Zhao S."/>
            <person name="Li Z."/>
            <person name="Zhang A."/>
            <person name="Wang D."/>
            <person name="Liang C."/>
        </authorList>
    </citation>
    <scope>NUCLEOTIDE SEQUENCE [LARGE SCALE GENOMIC DNA]</scope>
    <source>
        <strain evidence="2">cv. G1812</strain>
    </source>
</reference>
<organism evidence="2 3">
    <name type="scientific">Triticum urartu</name>
    <name type="common">Red wild einkorn</name>
    <name type="synonym">Crithodium urartu</name>
    <dbReference type="NCBI Taxonomy" id="4572"/>
    <lineage>
        <taxon>Eukaryota</taxon>
        <taxon>Viridiplantae</taxon>
        <taxon>Streptophyta</taxon>
        <taxon>Embryophyta</taxon>
        <taxon>Tracheophyta</taxon>
        <taxon>Spermatophyta</taxon>
        <taxon>Magnoliopsida</taxon>
        <taxon>Liliopsida</taxon>
        <taxon>Poales</taxon>
        <taxon>Poaceae</taxon>
        <taxon>BOP clade</taxon>
        <taxon>Pooideae</taxon>
        <taxon>Triticodae</taxon>
        <taxon>Triticeae</taxon>
        <taxon>Triticinae</taxon>
        <taxon>Triticum</taxon>
    </lineage>
</organism>
<proteinExistence type="predicted"/>
<evidence type="ECO:0000313" key="3">
    <source>
        <dbReference type="Proteomes" id="UP000015106"/>
    </source>
</evidence>
<reference evidence="3" key="1">
    <citation type="journal article" date="2013" name="Nature">
        <title>Draft genome of the wheat A-genome progenitor Triticum urartu.</title>
        <authorList>
            <person name="Ling H.Q."/>
            <person name="Zhao S."/>
            <person name="Liu D."/>
            <person name="Wang J."/>
            <person name="Sun H."/>
            <person name="Zhang C."/>
            <person name="Fan H."/>
            <person name="Li D."/>
            <person name="Dong L."/>
            <person name="Tao Y."/>
            <person name="Gao C."/>
            <person name="Wu H."/>
            <person name="Li Y."/>
            <person name="Cui Y."/>
            <person name="Guo X."/>
            <person name="Zheng S."/>
            <person name="Wang B."/>
            <person name="Yu K."/>
            <person name="Liang Q."/>
            <person name="Yang W."/>
            <person name="Lou X."/>
            <person name="Chen J."/>
            <person name="Feng M."/>
            <person name="Jian J."/>
            <person name="Zhang X."/>
            <person name="Luo G."/>
            <person name="Jiang Y."/>
            <person name="Liu J."/>
            <person name="Wang Z."/>
            <person name="Sha Y."/>
            <person name="Zhang B."/>
            <person name="Wu H."/>
            <person name="Tang D."/>
            <person name="Shen Q."/>
            <person name="Xue P."/>
            <person name="Zou S."/>
            <person name="Wang X."/>
            <person name="Liu X."/>
            <person name="Wang F."/>
            <person name="Yang Y."/>
            <person name="An X."/>
            <person name="Dong Z."/>
            <person name="Zhang K."/>
            <person name="Zhang X."/>
            <person name="Luo M.C."/>
            <person name="Dvorak J."/>
            <person name="Tong Y."/>
            <person name="Wang J."/>
            <person name="Yang H."/>
            <person name="Li Z."/>
            <person name="Wang D."/>
            <person name="Zhang A."/>
            <person name="Wang J."/>
        </authorList>
    </citation>
    <scope>NUCLEOTIDE SEQUENCE</scope>
    <source>
        <strain evidence="3">cv. G1812</strain>
    </source>
</reference>
<reference evidence="2" key="3">
    <citation type="submission" date="2022-06" db="UniProtKB">
        <authorList>
            <consortium name="EnsemblPlants"/>
        </authorList>
    </citation>
    <scope>IDENTIFICATION</scope>
</reference>
<dbReference type="EnsemblPlants" id="TuG1812G0700004230.01.T01">
    <property type="protein sequence ID" value="TuG1812G0700004230.01.T01.cds352344"/>
    <property type="gene ID" value="TuG1812G0700004230.01"/>
</dbReference>
<dbReference type="Gramene" id="TuG1812G0700004230.01.T01">
    <property type="protein sequence ID" value="TuG1812G0700004230.01.T01.cds352344"/>
    <property type="gene ID" value="TuG1812G0700004230.01"/>
</dbReference>
<dbReference type="Proteomes" id="UP000015106">
    <property type="component" value="Chromosome 7"/>
</dbReference>
<evidence type="ECO:0000313" key="2">
    <source>
        <dbReference type="EnsemblPlants" id="TuG1812G0700004230.01.T01.cds352344"/>
    </source>
</evidence>
<evidence type="ECO:0000256" key="1">
    <source>
        <dbReference type="SAM" id="MobiDB-lite"/>
    </source>
</evidence>
<protein>
    <submittedName>
        <fullName evidence="2">Uncharacterized protein</fullName>
    </submittedName>
</protein>
<name>A0A8R7R5G9_TRIUA</name>
<keyword evidence="3" id="KW-1185">Reference proteome</keyword>
<accession>A0A8R7R5G9</accession>
<feature type="region of interest" description="Disordered" evidence="1">
    <location>
        <begin position="19"/>
        <end position="43"/>
    </location>
</feature>
<dbReference type="AlphaFoldDB" id="A0A8R7R5G9"/>